<evidence type="ECO:0000259" key="9">
    <source>
        <dbReference type="Pfam" id="PF03175"/>
    </source>
</evidence>
<reference evidence="10 11" key="2">
    <citation type="journal article" date="2017" name="Genome Biol.">
        <title>New reference genome sequences of hot pepper reveal the massive evolution of plant disease-resistance genes by retroduplication.</title>
        <authorList>
            <person name="Kim S."/>
            <person name="Park J."/>
            <person name="Yeom S.I."/>
            <person name="Kim Y.M."/>
            <person name="Seo E."/>
            <person name="Kim K.T."/>
            <person name="Kim M.S."/>
            <person name="Lee J.M."/>
            <person name="Cheong K."/>
            <person name="Shin H.S."/>
            <person name="Kim S.B."/>
            <person name="Han K."/>
            <person name="Lee J."/>
            <person name="Park M."/>
            <person name="Lee H.A."/>
            <person name="Lee H.Y."/>
            <person name="Lee Y."/>
            <person name="Oh S."/>
            <person name="Lee J.H."/>
            <person name="Choi E."/>
            <person name="Choi E."/>
            <person name="Lee S.E."/>
            <person name="Jeon J."/>
            <person name="Kim H."/>
            <person name="Choi G."/>
            <person name="Song H."/>
            <person name="Lee J."/>
            <person name="Lee S.C."/>
            <person name="Kwon J.K."/>
            <person name="Lee H.Y."/>
            <person name="Koo N."/>
            <person name="Hong Y."/>
            <person name="Kim R.W."/>
            <person name="Kang W.H."/>
            <person name="Huh J.H."/>
            <person name="Kang B.C."/>
            <person name="Yang T.J."/>
            <person name="Lee Y.H."/>
            <person name="Bennetzen J.L."/>
            <person name="Choi D."/>
        </authorList>
    </citation>
    <scope>NUCLEOTIDE SEQUENCE [LARGE SCALE GENOMIC DNA]</scope>
    <source>
        <strain evidence="11">cv. CM334</strain>
    </source>
</reference>
<keyword evidence="3" id="KW-0808">Transferase</keyword>
<evidence type="ECO:0000256" key="3">
    <source>
        <dbReference type="ARBA" id="ARBA00022679"/>
    </source>
</evidence>
<dbReference type="SUPFAM" id="SSF56672">
    <property type="entry name" value="DNA/RNA polymerases"/>
    <property type="match status" value="1"/>
</dbReference>
<evidence type="ECO:0000256" key="1">
    <source>
        <dbReference type="ARBA" id="ARBA00005755"/>
    </source>
</evidence>
<organism evidence="10 11">
    <name type="scientific">Capsicum annuum</name>
    <name type="common">Capsicum pepper</name>
    <dbReference type="NCBI Taxonomy" id="4072"/>
    <lineage>
        <taxon>Eukaryota</taxon>
        <taxon>Viridiplantae</taxon>
        <taxon>Streptophyta</taxon>
        <taxon>Embryophyta</taxon>
        <taxon>Tracheophyta</taxon>
        <taxon>Spermatophyta</taxon>
        <taxon>Magnoliopsida</taxon>
        <taxon>eudicotyledons</taxon>
        <taxon>Gunneridae</taxon>
        <taxon>Pentapetalae</taxon>
        <taxon>asterids</taxon>
        <taxon>lamiids</taxon>
        <taxon>Solanales</taxon>
        <taxon>Solanaceae</taxon>
        <taxon>Solanoideae</taxon>
        <taxon>Capsiceae</taxon>
        <taxon>Capsicum</taxon>
    </lineage>
</organism>
<dbReference type="InterPro" id="IPR004868">
    <property type="entry name" value="DNA-dir_DNA_pol_B_mt/vir"/>
</dbReference>
<keyword evidence="6" id="KW-0239">DNA-directed DNA polymerase</keyword>
<feature type="domain" description="DNA-directed DNA polymerase family B mitochondria/virus" evidence="9">
    <location>
        <begin position="5"/>
        <end position="49"/>
    </location>
</feature>
<dbReference type="InterPro" id="IPR043502">
    <property type="entry name" value="DNA/RNA_pol_sf"/>
</dbReference>
<keyword evidence="4" id="KW-0548">Nucleotidyltransferase</keyword>
<evidence type="ECO:0000313" key="11">
    <source>
        <dbReference type="Proteomes" id="UP000222542"/>
    </source>
</evidence>
<dbReference type="Gene3D" id="3.90.1600.10">
    <property type="entry name" value="Palm domain of DNA polymerase"/>
    <property type="match status" value="1"/>
</dbReference>
<proteinExistence type="inferred from homology"/>
<keyword evidence="5" id="KW-0235">DNA replication</keyword>
<evidence type="ECO:0000256" key="5">
    <source>
        <dbReference type="ARBA" id="ARBA00022705"/>
    </source>
</evidence>
<evidence type="ECO:0000256" key="4">
    <source>
        <dbReference type="ARBA" id="ARBA00022695"/>
    </source>
</evidence>
<gene>
    <name evidence="10" type="ORF">T459_02445</name>
</gene>
<accession>A0A2G3AK78</accession>
<dbReference type="GO" id="GO:0006260">
    <property type="term" value="P:DNA replication"/>
    <property type="evidence" value="ECO:0007669"/>
    <property type="project" value="UniProtKB-KW"/>
</dbReference>
<dbReference type="InterPro" id="IPR023211">
    <property type="entry name" value="DNA_pol_palm_dom_sf"/>
</dbReference>
<evidence type="ECO:0000313" key="10">
    <source>
        <dbReference type="EMBL" id="PHT94563.1"/>
    </source>
</evidence>
<evidence type="ECO:0000256" key="8">
    <source>
        <dbReference type="ARBA" id="ARBA00049244"/>
    </source>
</evidence>
<dbReference type="STRING" id="4072.A0A2G3AK78"/>
<dbReference type="AlphaFoldDB" id="A0A2G3AK78"/>
<dbReference type="Pfam" id="PF03175">
    <property type="entry name" value="DNA_pol_B_2"/>
    <property type="match status" value="1"/>
</dbReference>
<name>A0A2G3AK78_CAPAN</name>
<dbReference type="Proteomes" id="UP000222542">
    <property type="component" value="Unassembled WGS sequence"/>
</dbReference>
<keyword evidence="7" id="KW-0238">DNA-binding</keyword>
<evidence type="ECO:0000256" key="7">
    <source>
        <dbReference type="ARBA" id="ARBA00023125"/>
    </source>
</evidence>
<comment type="similarity">
    <text evidence="1">Belongs to the DNA polymerase type-B family.</text>
</comment>
<sequence length="180" mass="20420">MDPCSPFKDFVTTLSTERIKAKNKGNESQAYVYKLLMNSLYERFESTPDIEWKPPKIVVVQLAAAIPACARIHMYLYISREDYHYTDTDSILIKGRLPDDVISSTELGKLKLEYASYDAIYLGRSKLWGEFFELDSLCVIELFEGMESKARNARSEGFTASWASCPRFKKSMVLGAKGGV</sequence>
<evidence type="ECO:0000256" key="6">
    <source>
        <dbReference type="ARBA" id="ARBA00022932"/>
    </source>
</evidence>
<dbReference type="EC" id="2.7.7.7" evidence="2"/>
<protein>
    <recommendedName>
        <fullName evidence="2">DNA-directed DNA polymerase</fullName>
        <ecNumber evidence="2">2.7.7.7</ecNumber>
    </recommendedName>
</protein>
<comment type="catalytic activity">
    <reaction evidence="8">
        <text>DNA(n) + a 2'-deoxyribonucleoside 5'-triphosphate = DNA(n+1) + diphosphate</text>
        <dbReference type="Rhea" id="RHEA:22508"/>
        <dbReference type="Rhea" id="RHEA-COMP:17339"/>
        <dbReference type="Rhea" id="RHEA-COMP:17340"/>
        <dbReference type="ChEBI" id="CHEBI:33019"/>
        <dbReference type="ChEBI" id="CHEBI:61560"/>
        <dbReference type="ChEBI" id="CHEBI:173112"/>
        <dbReference type="EC" id="2.7.7.7"/>
    </reaction>
</comment>
<dbReference type="GO" id="GO:0000166">
    <property type="term" value="F:nucleotide binding"/>
    <property type="evidence" value="ECO:0007669"/>
    <property type="project" value="InterPro"/>
</dbReference>
<dbReference type="Gramene" id="PHT94563">
    <property type="protein sequence ID" value="PHT94563"/>
    <property type="gene ID" value="T459_02445"/>
</dbReference>
<comment type="caution">
    <text evidence="10">The sequence shown here is derived from an EMBL/GenBank/DDBJ whole genome shotgun (WGS) entry which is preliminary data.</text>
</comment>
<dbReference type="EMBL" id="AYRZ02000001">
    <property type="protein sequence ID" value="PHT94563.1"/>
    <property type="molecule type" value="Genomic_DNA"/>
</dbReference>
<evidence type="ECO:0000256" key="2">
    <source>
        <dbReference type="ARBA" id="ARBA00012417"/>
    </source>
</evidence>
<keyword evidence="11" id="KW-1185">Reference proteome</keyword>
<dbReference type="GO" id="GO:0003887">
    <property type="term" value="F:DNA-directed DNA polymerase activity"/>
    <property type="evidence" value="ECO:0007669"/>
    <property type="project" value="UniProtKB-KW"/>
</dbReference>
<reference evidence="10 11" key="1">
    <citation type="journal article" date="2014" name="Nat. Genet.">
        <title>Genome sequence of the hot pepper provides insights into the evolution of pungency in Capsicum species.</title>
        <authorList>
            <person name="Kim S."/>
            <person name="Park M."/>
            <person name="Yeom S.I."/>
            <person name="Kim Y.M."/>
            <person name="Lee J.M."/>
            <person name="Lee H.A."/>
            <person name="Seo E."/>
            <person name="Choi J."/>
            <person name="Cheong K."/>
            <person name="Kim K.T."/>
            <person name="Jung K."/>
            <person name="Lee G.W."/>
            <person name="Oh S.K."/>
            <person name="Bae C."/>
            <person name="Kim S.B."/>
            <person name="Lee H.Y."/>
            <person name="Kim S.Y."/>
            <person name="Kim M.S."/>
            <person name="Kang B.C."/>
            <person name="Jo Y.D."/>
            <person name="Yang H.B."/>
            <person name="Jeong H.J."/>
            <person name="Kang W.H."/>
            <person name="Kwon J.K."/>
            <person name="Shin C."/>
            <person name="Lim J.Y."/>
            <person name="Park J.H."/>
            <person name="Huh J.H."/>
            <person name="Kim J.S."/>
            <person name="Kim B.D."/>
            <person name="Cohen O."/>
            <person name="Paran I."/>
            <person name="Suh M.C."/>
            <person name="Lee S.B."/>
            <person name="Kim Y.K."/>
            <person name="Shin Y."/>
            <person name="Noh S.J."/>
            <person name="Park J."/>
            <person name="Seo Y.S."/>
            <person name="Kwon S.Y."/>
            <person name="Kim H.A."/>
            <person name="Park J.M."/>
            <person name="Kim H.J."/>
            <person name="Choi S.B."/>
            <person name="Bosland P.W."/>
            <person name="Reeves G."/>
            <person name="Jo S.H."/>
            <person name="Lee B.W."/>
            <person name="Cho H.T."/>
            <person name="Choi H.S."/>
            <person name="Lee M.S."/>
            <person name="Yu Y."/>
            <person name="Do Choi Y."/>
            <person name="Park B.S."/>
            <person name="van Deynze A."/>
            <person name="Ashrafi H."/>
            <person name="Hill T."/>
            <person name="Kim W.T."/>
            <person name="Pai H.S."/>
            <person name="Ahn H.K."/>
            <person name="Yeam I."/>
            <person name="Giovannoni J.J."/>
            <person name="Rose J.K."/>
            <person name="Sorensen I."/>
            <person name="Lee S.J."/>
            <person name="Kim R.W."/>
            <person name="Choi I.Y."/>
            <person name="Choi B.S."/>
            <person name="Lim J.S."/>
            <person name="Lee Y.H."/>
            <person name="Choi D."/>
        </authorList>
    </citation>
    <scope>NUCLEOTIDE SEQUENCE [LARGE SCALE GENOMIC DNA]</scope>
    <source>
        <strain evidence="11">cv. CM334</strain>
    </source>
</reference>
<dbReference type="GO" id="GO:0003677">
    <property type="term" value="F:DNA binding"/>
    <property type="evidence" value="ECO:0007669"/>
    <property type="project" value="UniProtKB-KW"/>
</dbReference>